<dbReference type="PANTHER" id="PTHR33162:SF1">
    <property type="entry name" value="SEC-INDEPENDENT PROTEIN TRANSLOCASE PROTEIN TATA, CHLOROPLASTIC"/>
    <property type="match status" value="1"/>
</dbReference>
<evidence type="ECO:0000256" key="5">
    <source>
        <dbReference type="ARBA" id="ARBA00022692"/>
    </source>
</evidence>
<gene>
    <name evidence="10 12" type="primary">tatB</name>
    <name evidence="12" type="ORF">CJP73_12105</name>
</gene>
<feature type="compositionally biased region" description="Basic and acidic residues" evidence="11">
    <location>
        <begin position="113"/>
        <end position="126"/>
    </location>
</feature>
<evidence type="ECO:0000256" key="1">
    <source>
        <dbReference type="ARBA" id="ARBA00004167"/>
    </source>
</evidence>
<comment type="caution">
    <text evidence="12">The sequence shown here is derived from an EMBL/GenBank/DDBJ whole genome shotgun (WGS) entry which is preliminary data.</text>
</comment>
<keyword evidence="3 10" id="KW-1003">Cell membrane</keyword>
<evidence type="ECO:0000313" key="13">
    <source>
        <dbReference type="Proteomes" id="UP000266206"/>
    </source>
</evidence>
<accession>A0A3A1YP79</accession>
<evidence type="ECO:0000256" key="9">
    <source>
        <dbReference type="ARBA" id="ARBA00023136"/>
    </source>
</evidence>
<keyword evidence="6 10" id="KW-0653">Protein transport</keyword>
<dbReference type="EMBL" id="NQYH01000011">
    <property type="protein sequence ID" value="RIY40083.1"/>
    <property type="molecule type" value="Genomic_DNA"/>
</dbReference>
<keyword evidence="4" id="KW-0997">Cell inner membrane</keyword>
<feature type="region of interest" description="Disordered" evidence="11">
    <location>
        <begin position="93"/>
        <end position="152"/>
    </location>
</feature>
<keyword evidence="5 10" id="KW-0812">Transmembrane</keyword>
<evidence type="ECO:0000256" key="8">
    <source>
        <dbReference type="ARBA" id="ARBA00023010"/>
    </source>
</evidence>
<dbReference type="Gene3D" id="1.20.5.3310">
    <property type="match status" value="1"/>
</dbReference>
<protein>
    <recommendedName>
        <fullName evidence="10">Sec-independent protein translocase protein TatB</fullName>
    </recommendedName>
</protein>
<dbReference type="HAMAP" id="MF_00237">
    <property type="entry name" value="TatB"/>
    <property type="match status" value="1"/>
</dbReference>
<dbReference type="GO" id="GO:0033281">
    <property type="term" value="C:TAT protein transport complex"/>
    <property type="evidence" value="ECO:0007669"/>
    <property type="project" value="UniProtKB-UniRule"/>
</dbReference>
<dbReference type="AlphaFoldDB" id="A0A3A1YP79"/>
<evidence type="ECO:0000313" key="12">
    <source>
        <dbReference type="EMBL" id="RIY40083.1"/>
    </source>
</evidence>
<dbReference type="RefSeq" id="WP_119516613.1">
    <property type="nucleotide sequence ID" value="NZ_NQYH01000011.1"/>
</dbReference>
<comment type="similarity">
    <text evidence="10">Belongs to the TatB family.</text>
</comment>
<name>A0A3A1YP79_9BURK</name>
<proteinExistence type="inferred from homology"/>
<comment type="subunit">
    <text evidence="10">The Tat system comprises two distinct complexes: a TatABC complex, containing multiple copies of TatA, TatB and TatC subunits, and a separate TatA complex, containing only TatA subunits. Substrates initially bind to the TatABC complex, which probably triggers association of the separate TatA complex to form the active translocon.</text>
</comment>
<keyword evidence="2 10" id="KW-0813">Transport</keyword>
<keyword evidence="7 10" id="KW-1133">Transmembrane helix</keyword>
<evidence type="ECO:0000256" key="10">
    <source>
        <dbReference type="HAMAP-Rule" id="MF_00237"/>
    </source>
</evidence>
<dbReference type="PANTHER" id="PTHR33162">
    <property type="entry name" value="SEC-INDEPENDENT PROTEIN TRANSLOCASE PROTEIN TATA, CHLOROPLASTIC"/>
    <property type="match status" value="1"/>
</dbReference>
<dbReference type="NCBIfam" id="TIGR01410">
    <property type="entry name" value="tatB"/>
    <property type="match status" value="1"/>
</dbReference>
<dbReference type="Proteomes" id="UP000266206">
    <property type="component" value="Unassembled WGS sequence"/>
</dbReference>
<evidence type="ECO:0000256" key="3">
    <source>
        <dbReference type="ARBA" id="ARBA00022475"/>
    </source>
</evidence>
<dbReference type="GO" id="GO:0043953">
    <property type="term" value="P:protein transport by the Tat complex"/>
    <property type="evidence" value="ECO:0007669"/>
    <property type="project" value="UniProtKB-UniRule"/>
</dbReference>
<reference evidence="12 13" key="1">
    <citation type="submission" date="2017-08" db="EMBL/GenBank/DDBJ databases">
        <title>Pusillimonas indicus sp. nov., a member of the family Alcaligenaceae isolated from surface seawater.</title>
        <authorList>
            <person name="Li J."/>
        </authorList>
    </citation>
    <scope>NUCLEOTIDE SEQUENCE [LARGE SCALE GENOMIC DNA]</scope>
    <source>
        <strain evidence="12 13">L52-1-41</strain>
    </source>
</reference>
<dbReference type="GO" id="GO:0008320">
    <property type="term" value="F:protein transmembrane transporter activity"/>
    <property type="evidence" value="ECO:0007669"/>
    <property type="project" value="UniProtKB-UniRule"/>
</dbReference>
<feature type="compositionally biased region" description="Basic and acidic residues" evidence="11">
    <location>
        <begin position="93"/>
        <end position="106"/>
    </location>
</feature>
<evidence type="ECO:0000256" key="4">
    <source>
        <dbReference type="ARBA" id="ARBA00022519"/>
    </source>
</evidence>
<organism evidence="12 13">
    <name type="scientific">Neopusillimonas maritima</name>
    <dbReference type="NCBI Taxonomy" id="2026239"/>
    <lineage>
        <taxon>Bacteria</taxon>
        <taxon>Pseudomonadati</taxon>
        <taxon>Pseudomonadota</taxon>
        <taxon>Betaproteobacteria</taxon>
        <taxon>Burkholderiales</taxon>
        <taxon>Alcaligenaceae</taxon>
        <taxon>Neopusillimonas</taxon>
    </lineage>
</organism>
<comment type="subcellular location">
    <subcellularLocation>
        <location evidence="10">Cell membrane</location>
        <topology evidence="10">Single-pass membrane protein</topology>
    </subcellularLocation>
    <subcellularLocation>
        <location evidence="1">Membrane</location>
        <topology evidence="1">Single-pass membrane protein</topology>
    </subcellularLocation>
</comment>
<dbReference type="InterPro" id="IPR003369">
    <property type="entry name" value="TatA/B/E"/>
</dbReference>
<evidence type="ECO:0000256" key="7">
    <source>
        <dbReference type="ARBA" id="ARBA00022989"/>
    </source>
</evidence>
<keyword evidence="9 10" id="KW-0472">Membrane</keyword>
<evidence type="ECO:0000256" key="11">
    <source>
        <dbReference type="SAM" id="MobiDB-lite"/>
    </source>
</evidence>
<dbReference type="OrthoDB" id="9816005at2"/>
<evidence type="ECO:0000256" key="2">
    <source>
        <dbReference type="ARBA" id="ARBA00022448"/>
    </source>
</evidence>
<evidence type="ECO:0000256" key="6">
    <source>
        <dbReference type="ARBA" id="ARBA00022927"/>
    </source>
</evidence>
<sequence>MFGLSFTELMIIGVVALLVIGPERLPNVARTVGHLLGRAQRYVNDVKTDIKREMDSAEIGSLKGQIEDAAKSVRSSVDDAGNTIRNPLEEAKKALQDTEQTLKETEQSIDASMRSKERELSSEEINRNNSAKTESVPHDNTTTDTKKNGTET</sequence>
<comment type="function">
    <text evidence="10">Part of the twin-arginine translocation (Tat) system that transports large folded proteins containing a characteristic twin-arginine motif in their signal peptide across membranes. Together with TatC, TatB is part of a receptor directly interacting with Tat signal peptides. TatB may form an oligomeric binding site that transiently accommodates folded Tat precursor proteins before their translocation.</text>
</comment>
<dbReference type="Pfam" id="PF02416">
    <property type="entry name" value="TatA_B_E"/>
    <property type="match status" value="1"/>
</dbReference>
<dbReference type="InterPro" id="IPR018448">
    <property type="entry name" value="TatB"/>
</dbReference>
<dbReference type="PRINTS" id="PR01506">
    <property type="entry name" value="TATBPROTEIN"/>
</dbReference>
<keyword evidence="8 10" id="KW-0811">Translocation</keyword>